<name>A0A4V1C856_PYROR</name>
<accession>A0A4V1C856</accession>
<dbReference type="EMBL" id="CP034210">
    <property type="protein sequence ID" value="QBZ65718.1"/>
    <property type="molecule type" value="Genomic_DNA"/>
</dbReference>
<protein>
    <submittedName>
        <fullName evidence="1">Uncharacterized protein</fullName>
    </submittedName>
</protein>
<reference evidence="1 2" key="1">
    <citation type="journal article" date="2019" name="Mol. Biol. Evol.">
        <title>Blast fungal genomes show frequent chromosomal changes, gene gains and losses, and effector gene turnover.</title>
        <authorList>
            <person name="Gomez Luciano L.B."/>
            <person name="Jason Tsai I."/>
            <person name="Chuma I."/>
            <person name="Tosa Y."/>
            <person name="Chen Y.H."/>
            <person name="Li J.Y."/>
            <person name="Li M.Y."/>
            <person name="Jade Lu M.Y."/>
            <person name="Nakayashiki H."/>
            <person name="Li W.H."/>
        </authorList>
    </citation>
    <scope>NUCLEOTIDE SEQUENCE [LARGE SCALE GENOMIC DNA]</scope>
    <source>
        <strain evidence="1">MZ5-1-6</strain>
    </source>
</reference>
<evidence type="ECO:0000313" key="1">
    <source>
        <dbReference type="EMBL" id="QBZ65718.1"/>
    </source>
</evidence>
<sequence length="48" mass="5356">MIPIPPASLIDATMHSIPLFLIQHSHKSGHVEGLRAWTTGRRDYPHGI</sequence>
<proteinExistence type="predicted"/>
<dbReference type="AlphaFoldDB" id="A0A4V1C856"/>
<organism evidence="1 2">
    <name type="scientific">Pyricularia oryzae</name>
    <name type="common">Rice blast fungus</name>
    <name type="synonym">Magnaporthe oryzae</name>
    <dbReference type="NCBI Taxonomy" id="318829"/>
    <lineage>
        <taxon>Eukaryota</taxon>
        <taxon>Fungi</taxon>
        <taxon>Dikarya</taxon>
        <taxon>Ascomycota</taxon>
        <taxon>Pezizomycotina</taxon>
        <taxon>Sordariomycetes</taxon>
        <taxon>Sordariomycetidae</taxon>
        <taxon>Magnaporthales</taxon>
        <taxon>Pyriculariaceae</taxon>
        <taxon>Pyricularia</taxon>
    </lineage>
</organism>
<gene>
    <name evidence="1" type="ORF">PoMZ_12681</name>
</gene>
<dbReference type="Proteomes" id="UP000294847">
    <property type="component" value="Chromosome 7"/>
</dbReference>
<evidence type="ECO:0000313" key="2">
    <source>
        <dbReference type="Proteomes" id="UP000294847"/>
    </source>
</evidence>